<comment type="similarity">
    <text evidence="1">Belongs to the methyltransferase superfamily. LaeA methyltransferase family.</text>
</comment>
<sequence length="255" mass="29344">MCTLLLGGKLFLAPIKDDIKKVLDIGTGTGIWAIDFGDQFPNTEVVGTDITPIQPSWVPPNVRFELDDANLEWTYKDDTFDFVHVRSMLGTIIDWNSFYREAYRCCKPGGWIEHQDESAAWRCEGGEIPEDSAMGQWEKVFSEGGRKFGRTFRILQDDIQKKGMEEAGFVDIVVQDFKCPIGSWPKDPTQKELGTFAKYTLDSDLEGFLNYMWGAVMGWTPEEIKVYIAHLRQQMKDKNLHTWYPHRVVYGRKPE</sequence>
<evidence type="ECO:0000313" key="2">
    <source>
        <dbReference type="EMBL" id="KAG7288279.1"/>
    </source>
</evidence>
<dbReference type="Pfam" id="PF13489">
    <property type="entry name" value="Methyltransf_23"/>
    <property type="match status" value="1"/>
</dbReference>
<evidence type="ECO:0000313" key="3">
    <source>
        <dbReference type="Proteomes" id="UP001197093"/>
    </source>
</evidence>
<protein>
    <recommendedName>
        <fullName evidence="4">Methyltransferase</fullName>
    </recommendedName>
</protein>
<organism evidence="2 3">
    <name type="scientific">Staphylotrichum longicolle</name>
    <dbReference type="NCBI Taxonomy" id="669026"/>
    <lineage>
        <taxon>Eukaryota</taxon>
        <taxon>Fungi</taxon>
        <taxon>Dikarya</taxon>
        <taxon>Ascomycota</taxon>
        <taxon>Pezizomycotina</taxon>
        <taxon>Sordariomycetes</taxon>
        <taxon>Sordariomycetidae</taxon>
        <taxon>Sordariales</taxon>
        <taxon>Chaetomiaceae</taxon>
        <taxon>Staphylotrichum</taxon>
    </lineage>
</organism>
<dbReference type="Gene3D" id="3.40.50.150">
    <property type="entry name" value="Vaccinia Virus protein VP39"/>
    <property type="match status" value="1"/>
</dbReference>
<accession>A0AAD4EVW3</accession>
<dbReference type="SUPFAM" id="SSF53335">
    <property type="entry name" value="S-adenosyl-L-methionine-dependent methyltransferases"/>
    <property type="match status" value="1"/>
</dbReference>
<name>A0AAD4EVW3_9PEZI</name>
<proteinExistence type="inferred from homology"/>
<dbReference type="CDD" id="cd02440">
    <property type="entry name" value="AdoMet_MTases"/>
    <property type="match status" value="1"/>
</dbReference>
<dbReference type="Proteomes" id="UP001197093">
    <property type="component" value="Unassembled WGS sequence"/>
</dbReference>
<evidence type="ECO:0000256" key="1">
    <source>
        <dbReference type="ARBA" id="ARBA00038158"/>
    </source>
</evidence>
<dbReference type="GO" id="GO:0008168">
    <property type="term" value="F:methyltransferase activity"/>
    <property type="evidence" value="ECO:0007669"/>
    <property type="project" value="TreeGrafter"/>
</dbReference>
<dbReference type="InterPro" id="IPR029063">
    <property type="entry name" value="SAM-dependent_MTases_sf"/>
</dbReference>
<comment type="caution">
    <text evidence="2">The sequence shown here is derived from an EMBL/GenBank/DDBJ whole genome shotgun (WGS) entry which is preliminary data.</text>
</comment>
<keyword evidence="3" id="KW-1185">Reference proteome</keyword>
<dbReference type="AlphaFoldDB" id="A0AAD4EVW3"/>
<gene>
    <name evidence="2" type="ORF">NEMBOFW57_007810</name>
</gene>
<reference evidence="2" key="1">
    <citation type="submission" date="2023-02" db="EMBL/GenBank/DDBJ databases">
        <authorList>
            <person name="Palmer J.M."/>
        </authorList>
    </citation>
    <scope>NUCLEOTIDE SEQUENCE</scope>
    <source>
        <strain evidence="2">FW57</strain>
    </source>
</reference>
<dbReference type="EMBL" id="JAHCVI010000003">
    <property type="protein sequence ID" value="KAG7288279.1"/>
    <property type="molecule type" value="Genomic_DNA"/>
</dbReference>
<dbReference type="PANTHER" id="PTHR43591">
    <property type="entry name" value="METHYLTRANSFERASE"/>
    <property type="match status" value="1"/>
</dbReference>
<evidence type="ECO:0008006" key="4">
    <source>
        <dbReference type="Google" id="ProtNLM"/>
    </source>
</evidence>
<dbReference type="PANTHER" id="PTHR43591:SF10">
    <property type="entry name" value="ABC TRANSMEMBRANE TYPE-1 DOMAIN-CONTAINING PROTEIN-RELATED"/>
    <property type="match status" value="1"/>
</dbReference>